<keyword evidence="3 6" id="KW-0812">Transmembrane</keyword>
<evidence type="ECO:0000256" key="6">
    <source>
        <dbReference type="RuleBase" id="RU363053"/>
    </source>
</evidence>
<evidence type="ECO:0000256" key="4">
    <source>
        <dbReference type="ARBA" id="ARBA00022989"/>
    </source>
</evidence>
<feature type="transmembrane region" description="Helical" evidence="6">
    <location>
        <begin position="53"/>
        <end position="71"/>
    </location>
</feature>
<dbReference type="GO" id="GO:0016020">
    <property type="term" value="C:membrane"/>
    <property type="evidence" value="ECO:0007669"/>
    <property type="project" value="UniProtKB-SubCell"/>
</dbReference>
<keyword evidence="8" id="KW-1185">Reference proteome</keyword>
<dbReference type="OMA" id="CLGTFFN"/>
<organism evidence="7 8">
    <name type="scientific">Asparagus officinalis</name>
    <name type="common">Garden asparagus</name>
    <dbReference type="NCBI Taxonomy" id="4686"/>
    <lineage>
        <taxon>Eukaryota</taxon>
        <taxon>Viridiplantae</taxon>
        <taxon>Streptophyta</taxon>
        <taxon>Embryophyta</taxon>
        <taxon>Tracheophyta</taxon>
        <taxon>Spermatophyta</taxon>
        <taxon>Magnoliopsida</taxon>
        <taxon>Liliopsida</taxon>
        <taxon>Asparagales</taxon>
        <taxon>Asparagaceae</taxon>
        <taxon>Asparagoideae</taxon>
        <taxon>Asparagus</taxon>
    </lineage>
</organism>
<reference evidence="8" key="1">
    <citation type="journal article" date="2017" name="Nat. Commun.">
        <title>The asparagus genome sheds light on the origin and evolution of a young Y chromosome.</title>
        <authorList>
            <person name="Harkess A."/>
            <person name="Zhou J."/>
            <person name="Xu C."/>
            <person name="Bowers J.E."/>
            <person name="Van der Hulst R."/>
            <person name="Ayyampalayam S."/>
            <person name="Mercati F."/>
            <person name="Riccardi P."/>
            <person name="McKain M.R."/>
            <person name="Kakrana A."/>
            <person name="Tang H."/>
            <person name="Ray J."/>
            <person name="Groenendijk J."/>
            <person name="Arikit S."/>
            <person name="Mathioni S.M."/>
            <person name="Nakano M."/>
            <person name="Shan H."/>
            <person name="Telgmann-Rauber A."/>
            <person name="Kanno A."/>
            <person name="Yue Z."/>
            <person name="Chen H."/>
            <person name="Li W."/>
            <person name="Chen Y."/>
            <person name="Xu X."/>
            <person name="Zhang Y."/>
            <person name="Luo S."/>
            <person name="Chen H."/>
            <person name="Gao J."/>
            <person name="Mao Z."/>
            <person name="Pires J.C."/>
            <person name="Luo M."/>
            <person name="Kudrna D."/>
            <person name="Wing R.A."/>
            <person name="Meyers B.C."/>
            <person name="Yi K."/>
            <person name="Kong H."/>
            <person name="Lavrijsen P."/>
            <person name="Sunseri F."/>
            <person name="Falavigna A."/>
            <person name="Ye Y."/>
            <person name="Leebens-Mack J.H."/>
            <person name="Chen G."/>
        </authorList>
    </citation>
    <scope>NUCLEOTIDE SEQUENCE [LARGE SCALE GENOMIC DNA]</scope>
    <source>
        <strain evidence="8">cv. DH0086</strain>
    </source>
</reference>
<dbReference type="PANTHER" id="PTHR11266">
    <property type="entry name" value="PEROXISOMAL MEMBRANE PROTEIN 2, PXMP2 MPV17"/>
    <property type="match status" value="1"/>
</dbReference>
<evidence type="ECO:0000256" key="3">
    <source>
        <dbReference type="ARBA" id="ARBA00022692"/>
    </source>
</evidence>
<evidence type="ECO:0000256" key="2">
    <source>
        <dbReference type="ARBA" id="ARBA00006824"/>
    </source>
</evidence>
<evidence type="ECO:0000313" key="8">
    <source>
        <dbReference type="Proteomes" id="UP000243459"/>
    </source>
</evidence>
<evidence type="ECO:0000256" key="5">
    <source>
        <dbReference type="ARBA" id="ARBA00023136"/>
    </source>
</evidence>
<dbReference type="PANTHER" id="PTHR11266:SF86">
    <property type="entry name" value="PEROXISOMAL MEMBRANE PROTEIN PMP22"/>
    <property type="match status" value="1"/>
</dbReference>
<dbReference type="AlphaFoldDB" id="A0A5P1EL25"/>
<gene>
    <name evidence="7" type="ORF">A4U43_C06F10000</name>
</gene>
<comment type="caution">
    <text evidence="6">Lacks conserved residue(s) required for the propagation of feature annotation.</text>
</comment>
<protein>
    <recommendedName>
        <fullName evidence="9">Peroxisomal membrane protein PMP22</fullName>
    </recommendedName>
</protein>
<proteinExistence type="inferred from homology"/>
<dbReference type="EMBL" id="CM007386">
    <property type="protein sequence ID" value="ONK66596.1"/>
    <property type="molecule type" value="Genomic_DNA"/>
</dbReference>
<dbReference type="InterPro" id="IPR007248">
    <property type="entry name" value="Mpv17_PMP22"/>
</dbReference>
<comment type="similarity">
    <text evidence="2 6">Belongs to the peroxisomal membrane protein PXMP2/4 family.</text>
</comment>
<name>A0A5P1EL25_ASPOF</name>
<evidence type="ECO:0000256" key="1">
    <source>
        <dbReference type="ARBA" id="ARBA00004141"/>
    </source>
</evidence>
<keyword evidence="4 6" id="KW-1133">Transmembrane helix</keyword>
<evidence type="ECO:0008006" key="9">
    <source>
        <dbReference type="Google" id="ProtNLM"/>
    </source>
</evidence>
<evidence type="ECO:0000313" key="7">
    <source>
        <dbReference type="EMBL" id="ONK66596.1"/>
    </source>
</evidence>
<sequence length="167" mass="19284">MSEIAKRGWQSYTHQLQSHPLRTKAITSAVLAGVSDSAAQKISGIQKLHRKRILLKMMFGFLYYGPFGHYLHKTLDRIFKGKKDKKTVAKKVLLEQVTSSPWNNMVFLMYYGFVVEGRPWPQVKNKIKKEYPKLQLTSWMGNIYESSSKDCGLNQVMDEFDGQIEGY</sequence>
<accession>A0A5P1EL25</accession>
<comment type="subcellular location">
    <subcellularLocation>
        <location evidence="1">Membrane</location>
        <topology evidence="1">Multi-pass membrane protein</topology>
    </subcellularLocation>
</comment>
<keyword evidence="5 6" id="KW-0472">Membrane</keyword>
<dbReference type="GO" id="GO:0005737">
    <property type="term" value="C:cytoplasm"/>
    <property type="evidence" value="ECO:0007669"/>
    <property type="project" value="TreeGrafter"/>
</dbReference>
<dbReference type="Gramene" id="ONK66596">
    <property type="protein sequence ID" value="ONK66596"/>
    <property type="gene ID" value="A4U43_C06F10000"/>
</dbReference>
<dbReference type="Proteomes" id="UP000243459">
    <property type="component" value="Chromosome 6"/>
</dbReference>